<name>A0ABW5J245_9BACT</name>
<keyword evidence="2" id="KW-1185">Reference proteome</keyword>
<dbReference type="Pfam" id="PF11325">
    <property type="entry name" value="DUF3127"/>
    <property type="match status" value="1"/>
</dbReference>
<dbReference type="Proteomes" id="UP001597510">
    <property type="component" value="Unassembled WGS sequence"/>
</dbReference>
<evidence type="ECO:0000313" key="2">
    <source>
        <dbReference type="Proteomes" id="UP001597510"/>
    </source>
</evidence>
<accession>A0ABW5J245</accession>
<evidence type="ECO:0000313" key="1">
    <source>
        <dbReference type="EMBL" id="MFD2519568.1"/>
    </source>
</evidence>
<proteinExistence type="predicted"/>
<comment type="caution">
    <text evidence="1">The sequence shown here is derived from an EMBL/GenBank/DDBJ whole genome shotgun (WGS) entry which is preliminary data.</text>
</comment>
<dbReference type="EMBL" id="JBHULC010000003">
    <property type="protein sequence ID" value="MFD2519568.1"/>
    <property type="molecule type" value="Genomic_DNA"/>
</dbReference>
<protein>
    <submittedName>
        <fullName evidence="1">DUF3127 domain-containing protein</fullName>
    </submittedName>
</protein>
<sequence length="131" mass="14326">MEITGRIVQLLPLQTGQGKNGVWKKQDFVIETEGQYPKKVCISAWGDKVSENMLVEGKEVTVSFDIESREFNGRWYTDVRAWRVDEAGGAPAQEPYYAAASTPAASAPAANKSVAPDFLISNDGGKDDLPF</sequence>
<gene>
    <name evidence="1" type="ORF">ACFSR2_01650</name>
</gene>
<reference evidence="2" key="1">
    <citation type="journal article" date="2019" name="Int. J. Syst. Evol. Microbiol.">
        <title>The Global Catalogue of Microorganisms (GCM) 10K type strain sequencing project: providing services to taxonomists for standard genome sequencing and annotation.</title>
        <authorList>
            <consortium name="The Broad Institute Genomics Platform"/>
            <consortium name="The Broad Institute Genome Sequencing Center for Infectious Disease"/>
            <person name="Wu L."/>
            <person name="Ma J."/>
        </authorList>
    </citation>
    <scope>NUCLEOTIDE SEQUENCE [LARGE SCALE GENOMIC DNA]</scope>
    <source>
        <strain evidence="2">KCTC 52344</strain>
    </source>
</reference>
<dbReference type="InterPro" id="IPR021474">
    <property type="entry name" value="DUF3127"/>
</dbReference>
<organism evidence="1 2">
    <name type="scientific">Emticicia soli</name>
    <dbReference type="NCBI Taxonomy" id="2027878"/>
    <lineage>
        <taxon>Bacteria</taxon>
        <taxon>Pseudomonadati</taxon>
        <taxon>Bacteroidota</taxon>
        <taxon>Cytophagia</taxon>
        <taxon>Cytophagales</taxon>
        <taxon>Leadbetterellaceae</taxon>
        <taxon>Emticicia</taxon>
    </lineage>
</organism>
<dbReference type="RefSeq" id="WP_340236660.1">
    <property type="nucleotide sequence ID" value="NZ_JBBEWC010000006.1"/>
</dbReference>